<proteinExistence type="predicted"/>
<protein>
    <submittedName>
        <fullName evidence="1">Phage portal protein</fullName>
    </submittedName>
</protein>
<dbReference type="GO" id="GO:0019068">
    <property type="term" value="P:virion assembly"/>
    <property type="evidence" value="ECO:0007669"/>
    <property type="project" value="InterPro"/>
</dbReference>
<reference evidence="1" key="1">
    <citation type="submission" date="2020-12" db="EMBL/GenBank/DDBJ databases">
        <title>Bacterial taxonomy.</title>
        <authorList>
            <person name="Pan X."/>
        </authorList>
    </citation>
    <scope>NUCLEOTIDE SEQUENCE</scope>
    <source>
        <strain evidence="1">B2012</strain>
    </source>
</reference>
<dbReference type="Pfam" id="PF05136">
    <property type="entry name" value="Phage_portal_2"/>
    <property type="match status" value="1"/>
</dbReference>
<accession>A0A934MBP3</accession>
<name>A0A934MBP3_9HYPH</name>
<dbReference type="EMBL" id="JAEKJA010000001">
    <property type="protein sequence ID" value="MBJ3774342.1"/>
    <property type="molecule type" value="Genomic_DNA"/>
</dbReference>
<dbReference type="NCBIfam" id="TIGR01539">
    <property type="entry name" value="portal_lambda"/>
    <property type="match status" value="1"/>
</dbReference>
<comment type="caution">
    <text evidence="1">The sequence shown here is derived from an EMBL/GenBank/DDBJ whole genome shotgun (WGS) entry which is preliminary data.</text>
</comment>
<dbReference type="GO" id="GO:0005198">
    <property type="term" value="F:structural molecule activity"/>
    <property type="evidence" value="ECO:0007669"/>
    <property type="project" value="InterPro"/>
</dbReference>
<evidence type="ECO:0000313" key="1">
    <source>
        <dbReference type="EMBL" id="MBJ3774342.1"/>
    </source>
</evidence>
<dbReference type="RefSeq" id="WP_198880229.1">
    <property type="nucleotide sequence ID" value="NZ_JAEKJA010000001.1"/>
</dbReference>
<gene>
    <name evidence="1" type="ORF">JCR33_01490</name>
</gene>
<dbReference type="InterPro" id="IPR006429">
    <property type="entry name" value="Phage_lambda_portal"/>
</dbReference>
<dbReference type="Proteomes" id="UP000609531">
    <property type="component" value="Unassembled WGS sequence"/>
</dbReference>
<evidence type="ECO:0000313" key="2">
    <source>
        <dbReference type="Proteomes" id="UP000609531"/>
    </source>
</evidence>
<keyword evidence="2" id="KW-1185">Reference proteome</keyword>
<organism evidence="1 2">
    <name type="scientific">Acuticoccus mangrovi</name>
    <dbReference type="NCBI Taxonomy" id="2796142"/>
    <lineage>
        <taxon>Bacteria</taxon>
        <taxon>Pseudomonadati</taxon>
        <taxon>Pseudomonadota</taxon>
        <taxon>Alphaproteobacteria</taxon>
        <taxon>Hyphomicrobiales</taxon>
        <taxon>Amorphaceae</taxon>
        <taxon>Acuticoccus</taxon>
    </lineage>
</organism>
<dbReference type="AlphaFoldDB" id="A0A934MBP3"/>
<sequence>MLRRIASAIRGAAPKGGSVRRSLEAAAGGRRWEETPGTADAARMAHQGAALVAARASARVANDPHLTRAVESLVGNLVGTGFKARPQHPDDDERERLSREWSVWSDIADADGLASFAGLLAAATRDIVVLGEALLVWTTDPDSGEPQLRRLHPEQLDRTRNTWSEGASRISQGVEFDGYGRIAAYWIRPGGPAERIGMMAQPSVRVPRSDVLHVCRPLAPGQHRGLSWLAPVLLSSQELHGYYDAILERARLGAAQPGAIAVDPDFLEGGGKTTVETFGGAGTKMPQASFFQLMPGESMTFPNVPDTGDVEQFATAMLRMLAAGIGTTFEQVTGDYSKVNYSSARAAALEFRRFARSVQESLLVHQLCRPAWTRFMRHQVLMGRVSAAAYQRDPGAYHAVRWLPPHWPSVDPVKDAQAAVLDLNAGLRSRSELVAERGLDAEELDRQIAADAERARALGITLGATGASIEESPE</sequence>